<organism evidence="1 2">
    <name type="scientific">Leucogyrophana mollusca</name>
    <dbReference type="NCBI Taxonomy" id="85980"/>
    <lineage>
        <taxon>Eukaryota</taxon>
        <taxon>Fungi</taxon>
        <taxon>Dikarya</taxon>
        <taxon>Basidiomycota</taxon>
        <taxon>Agaricomycotina</taxon>
        <taxon>Agaricomycetes</taxon>
        <taxon>Agaricomycetidae</taxon>
        <taxon>Boletales</taxon>
        <taxon>Boletales incertae sedis</taxon>
        <taxon>Leucogyrophana</taxon>
    </lineage>
</organism>
<gene>
    <name evidence="1" type="ORF">BV22DRAFT_1050845</name>
</gene>
<dbReference type="EMBL" id="MU266634">
    <property type="protein sequence ID" value="KAH7919741.1"/>
    <property type="molecule type" value="Genomic_DNA"/>
</dbReference>
<name>A0ACB8B3E8_9AGAM</name>
<comment type="caution">
    <text evidence="1">The sequence shown here is derived from an EMBL/GenBank/DDBJ whole genome shotgun (WGS) entry which is preliminary data.</text>
</comment>
<keyword evidence="2" id="KW-1185">Reference proteome</keyword>
<reference evidence="1" key="1">
    <citation type="journal article" date="2021" name="New Phytol.">
        <title>Evolutionary innovations through gain and loss of genes in the ectomycorrhizal Boletales.</title>
        <authorList>
            <person name="Wu G."/>
            <person name="Miyauchi S."/>
            <person name="Morin E."/>
            <person name="Kuo A."/>
            <person name="Drula E."/>
            <person name="Varga T."/>
            <person name="Kohler A."/>
            <person name="Feng B."/>
            <person name="Cao Y."/>
            <person name="Lipzen A."/>
            <person name="Daum C."/>
            <person name="Hundley H."/>
            <person name="Pangilinan J."/>
            <person name="Johnson J."/>
            <person name="Barry K."/>
            <person name="LaButti K."/>
            <person name="Ng V."/>
            <person name="Ahrendt S."/>
            <person name="Min B."/>
            <person name="Choi I.G."/>
            <person name="Park H."/>
            <person name="Plett J.M."/>
            <person name="Magnuson J."/>
            <person name="Spatafora J.W."/>
            <person name="Nagy L.G."/>
            <person name="Henrissat B."/>
            <person name="Grigoriev I.V."/>
            <person name="Yang Z.L."/>
            <person name="Xu J."/>
            <person name="Martin F.M."/>
        </authorList>
    </citation>
    <scope>NUCLEOTIDE SEQUENCE</scope>
    <source>
        <strain evidence="1">KUC20120723A-06</strain>
    </source>
</reference>
<accession>A0ACB8B3E8</accession>
<protein>
    <submittedName>
        <fullName evidence="1">Uncharacterized protein</fullName>
    </submittedName>
</protein>
<proteinExistence type="predicted"/>
<evidence type="ECO:0000313" key="1">
    <source>
        <dbReference type="EMBL" id="KAH7919741.1"/>
    </source>
</evidence>
<sequence length="237" mass="26670">ENQWNLEELMRSWGQQQTRLLHIGDGKRRSLSATIEMSLSSSSITKLGDDARRVMQVAAFLPQGIHDNALQDFFPDIPNVHSVVDALCRLSLMYRKLGAYTMLSPIRMHISGTHQVSNIPSVDLTHVRKHYYTQLADITNEHDRGSWIAAEDANLERLIARGLSRATRKDMAVVCCACYRFIIQLNCHKRRPVALHSVISGLPHGNRSTNLSGFLKAVRRPRLSQAPSYGKADSFPP</sequence>
<evidence type="ECO:0000313" key="2">
    <source>
        <dbReference type="Proteomes" id="UP000790709"/>
    </source>
</evidence>
<dbReference type="Proteomes" id="UP000790709">
    <property type="component" value="Unassembled WGS sequence"/>
</dbReference>
<feature type="non-terminal residue" evidence="1">
    <location>
        <position position="1"/>
    </location>
</feature>